<gene>
    <name evidence="4" type="ORF">PSON_ATCC_30995.1.T0590139</name>
</gene>
<keyword evidence="3" id="KW-0560">Oxidoreductase</keyword>
<proteinExistence type="inferred from homology"/>
<dbReference type="PROSITE" id="PS00061">
    <property type="entry name" value="ADH_SHORT"/>
    <property type="match status" value="1"/>
</dbReference>
<sequence>MNNILSRSIKFYSRNKRKIDPHLTILGLYLTTKFLFRRAKAIISTLSLQQVDIANRYGKGSYALITGGAGGIGREFALDLARKGFNLIIVDFNQASLDSIQQEIKSIKSDLMVKTLLIDFAQGDNPEFYKKFQQEISKLDISILINNVGTSKGQFGIFNRLPMKNIIEGFNINFVAQIMVTQAVINQMILRNKYQSLILNLSSASAYYPYPFFFGYGASKIGIANFFDALSLELRNHKNIDILTLKPYYVSTAMINHQKGAFIIQPQKLVQSTWKYVGRTNEITPNCIHQIQLYLESLLPIFLRNFMSRMSHEKGAEAVTQIQE</sequence>
<dbReference type="InterPro" id="IPR051019">
    <property type="entry name" value="VLCFA-Steroid_DH"/>
</dbReference>
<dbReference type="Pfam" id="PF00106">
    <property type="entry name" value="adh_short"/>
    <property type="match status" value="1"/>
</dbReference>
<name>A0A8S1NQQ2_9CILI</name>
<dbReference type="PANTHER" id="PTHR43899">
    <property type="entry name" value="RH59310P"/>
    <property type="match status" value="1"/>
</dbReference>
<keyword evidence="5" id="KW-1185">Reference proteome</keyword>
<dbReference type="GO" id="GO:0016491">
    <property type="term" value="F:oxidoreductase activity"/>
    <property type="evidence" value="ECO:0007669"/>
    <property type="project" value="UniProtKB-KW"/>
</dbReference>
<dbReference type="OrthoDB" id="296884at2759"/>
<protein>
    <submittedName>
        <fullName evidence="4">Uncharacterized protein</fullName>
    </submittedName>
</protein>
<comment type="subcellular location">
    <subcellularLocation>
        <location evidence="1">Endoplasmic reticulum</location>
    </subcellularLocation>
</comment>
<evidence type="ECO:0000256" key="3">
    <source>
        <dbReference type="ARBA" id="ARBA00023002"/>
    </source>
</evidence>
<evidence type="ECO:0000256" key="2">
    <source>
        <dbReference type="ARBA" id="ARBA00006484"/>
    </source>
</evidence>
<dbReference type="GO" id="GO:0005783">
    <property type="term" value="C:endoplasmic reticulum"/>
    <property type="evidence" value="ECO:0007669"/>
    <property type="project" value="UniProtKB-SubCell"/>
</dbReference>
<dbReference type="Proteomes" id="UP000692954">
    <property type="component" value="Unassembled WGS sequence"/>
</dbReference>
<evidence type="ECO:0000313" key="5">
    <source>
        <dbReference type="Proteomes" id="UP000692954"/>
    </source>
</evidence>
<accession>A0A8S1NQQ2</accession>
<dbReference type="AlphaFoldDB" id="A0A8S1NQQ2"/>
<dbReference type="PANTHER" id="PTHR43899:SF13">
    <property type="entry name" value="RH59310P"/>
    <property type="match status" value="1"/>
</dbReference>
<dbReference type="InterPro" id="IPR002347">
    <property type="entry name" value="SDR_fam"/>
</dbReference>
<comment type="similarity">
    <text evidence="2">Belongs to the short-chain dehydrogenases/reductases (SDR) family.</text>
</comment>
<dbReference type="EMBL" id="CAJJDN010000059">
    <property type="protein sequence ID" value="CAD8092571.1"/>
    <property type="molecule type" value="Genomic_DNA"/>
</dbReference>
<comment type="caution">
    <text evidence="4">The sequence shown here is derived from an EMBL/GenBank/DDBJ whole genome shotgun (WGS) entry which is preliminary data.</text>
</comment>
<dbReference type="InterPro" id="IPR020904">
    <property type="entry name" value="Sc_DH/Rdtase_CS"/>
</dbReference>
<dbReference type="PIRSF" id="PIRSF000126">
    <property type="entry name" value="11-beta-HSD1"/>
    <property type="match status" value="1"/>
</dbReference>
<reference evidence="4" key="1">
    <citation type="submission" date="2021-01" db="EMBL/GenBank/DDBJ databases">
        <authorList>
            <consortium name="Genoscope - CEA"/>
            <person name="William W."/>
        </authorList>
    </citation>
    <scope>NUCLEOTIDE SEQUENCE</scope>
</reference>
<evidence type="ECO:0000256" key="1">
    <source>
        <dbReference type="ARBA" id="ARBA00004240"/>
    </source>
</evidence>
<organism evidence="4 5">
    <name type="scientific">Paramecium sonneborni</name>
    <dbReference type="NCBI Taxonomy" id="65129"/>
    <lineage>
        <taxon>Eukaryota</taxon>
        <taxon>Sar</taxon>
        <taxon>Alveolata</taxon>
        <taxon>Ciliophora</taxon>
        <taxon>Intramacronucleata</taxon>
        <taxon>Oligohymenophorea</taxon>
        <taxon>Peniculida</taxon>
        <taxon>Parameciidae</taxon>
        <taxon>Paramecium</taxon>
    </lineage>
</organism>
<evidence type="ECO:0000313" key="4">
    <source>
        <dbReference type="EMBL" id="CAD8092571.1"/>
    </source>
</evidence>